<keyword evidence="5 8" id="KW-0694">RNA-binding</keyword>
<evidence type="ECO:0000256" key="8">
    <source>
        <dbReference type="PROSITE-ProRule" id="PRU00182"/>
    </source>
</evidence>
<dbReference type="GO" id="GO:0160141">
    <property type="term" value="F:23S rRNA pseudouridine(955/2504/2580) synthase activity"/>
    <property type="evidence" value="ECO:0007669"/>
    <property type="project" value="UniProtKB-EC"/>
</dbReference>
<evidence type="ECO:0000259" key="10">
    <source>
        <dbReference type="SMART" id="SM00363"/>
    </source>
</evidence>
<evidence type="ECO:0000256" key="6">
    <source>
        <dbReference type="ARBA" id="ARBA00023235"/>
    </source>
</evidence>
<dbReference type="SUPFAM" id="SSF55120">
    <property type="entry name" value="Pseudouridine synthase"/>
    <property type="match status" value="1"/>
</dbReference>
<dbReference type="InterPro" id="IPR050188">
    <property type="entry name" value="RluA_PseudoU_synthase"/>
</dbReference>
<keyword evidence="6 9" id="KW-0413">Isomerase</keyword>
<dbReference type="Pfam" id="PF01479">
    <property type="entry name" value="S4"/>
    <property type="match status" value="1"/>
</dbReference>
<feature type="domain" description="RNA-binding S4" evidence="10">
    <location>
        <begin position="37"/>
        <end position="98"/>
    </location>
</feature>
<name>A0A388S9F9_9BURK</name>
<organism evidence="11 12">
    <name type="scientific">Mesosutterella multiformis</name>
    <dbReference type="NCBI Taxonomy" id="2259133"/>
    <lineage>
        <taxon>Bacteria</taxon>
        <taxon>Pseudomonadati</taxon>
        <taxon>Pseudomonadota</taxon>
        <taxon>Betaproteobacteria</taxon>
        <taxon>Burkholderiales</taxon>
        <taxon>Sutterellaceae</taxon>
        <taxon>Mesosutterella</taxon>
    </lineage>
</organism>
<accession>A0A388S9F9</accession>
<dbReference type="InterPro" id="IPR002942">
    <property type="entry name" value="S4_RNA-bd"/>
</dbReference>
<comment type="similarity">
    <text evidence="3 9">Belongs to the pseudouridine synthase RluA family.</text>
</comment>
<dbReference type="SUPFAM" id="SSF55174">
    <property type="entry name" value="Alpha-L RNA-binding motif"/>
    <property type="match status" value="1"/>
</dbReference>
<proteinExistence type="inferred from homology"/>
<evidence type="ECO:0000313" key="11">
    <source>
        <dbReference type="EMBL" id="GBO92902.1"/>
    </source>
</evidence>
<dbReference type="CDD" id="cd02869">
    <property type="entry name" value="PseudoU_synth_RluA_like"/>
    <property type="match status" value="1"/>
</dbReference>
<comment type="catalytic activity">
    <reaction evidence="1">
        <text>uridine(955/2504/2580) in 23S rRNA = pseudouridine(955/2504/2580) in 23S rRNA</text>
        <dbReference type="Rhea" id="RHEA:42528"/>
        <dbReference type="Rhea" id="RHEA-COMP:10099"/>
        <dbReference type="Rhea" id="RHEA-COMP:10100"/>
        <dbReference type="ChEBI" id="CHEBI:65314"/>
        <dbReference type="ChEBI" id="CHEBI:65315"/>
        <dbReference type="EC" id="5.4.99.24"/>
    </reaction>
</comment>
<evidence type="ECO:0000256" key="7">
    <source>
        <dbReference type="PIRSR" id="PIRSR606225-1"/>
    </source>
</evidence>
<dbReference type="GO" id="GO:0000455">
    <property type="term" value="P:enzyme-directed rRNA pseudouridine synthesis"/>
    <property type="evidence" value="ECO:0007669"/>
    <property type="project" value="TreeGrafter"/>
</dbReference>
<evidence type="ECO:0000256" key="2">
    <source>
        <dbReference type="ARBA" id="ARBA00002876"/>
    </source>
</evidence>
<gene>
    <name evidence="11" type="primary">rluC</name>
    <name evidence="11" type="ORF">MESMUL_02560</name>
</gene>
<keyword evidence="4" id="KW-0698">rRNA processing</keyword>
<evidence type="ECO:0000256" key="9">
    <source>
        <dbReference type="RuleBase" id="RU362028"/>
    </source>
</evidence>
<feature type="active site" evidence="7">
    <location>
        <position position="159"/>
    </location>
</feature>
<evidence type="ECO:0000313" key="12">
    <source>
        <dbReference type="Proteomes" id="UP000266091"/>
    </source>
</evidence>
<dbReference type="InterPro" id="IPR006145">
    <property type="entry name" value="PsdUridine_synth_RsuA/RluA"/>
</dbReference>
<dbReference type="CDD" id="cd00165">
    <property type="entry name" value="S4"/>
    <property type="match status" value="1"/>
</dbReference>
<dbReference type="Pfam" id="PF00849">
    <property type="entry name" value="PseudoU_synth_2"/>
    <property type="match status" value="1"/>
</dbReference>
<keyword evidence="12" id="KW-1185">Reference proteome</keyword>
<dbReference type="Gene3D" id="3.30.2350.10">
    <property type="entry name" value="Pseudouridine synthase"/>
    <property type="match status" value="1"/>
</dbReference>
<comment type="catalytic activity">
    <reaction evidence="9">
        <text>a uridine in RNA = a pseudouridine in RNA</text>
        <dbReference type="Rhea" id="RHEA:48348"/>
        <dbReference type="Rhea" id="RHEA-COMP:12068"/>
        <dbReference type="Rhea" id="RHEA-COMP:12069"/>
        <dbReference type="ChEBI" id="CHEBI:65314"/>
        <dbReference type="ChEBI" id="CHEBI:65315"/>
    </reaction>
</comment>
<dbReference type="InterPro" id="IPR036986">
    <property type="entry name" value="S4_RNA-bd_sf"/>
</dbReference>
<dbReference type="OrthoDB" id="9785808at2"/>
<dbReference type="NCBIfam" id="TIGR00005">
    <property type="entry name" value="rluA_subfam"/>
    <property type="match status" value="1"/>
</dbReference>
<dbReference type="Gene3D" id="3.10.290.10">
    <property type="entry name" value="RNA-binding S4 domain"/>
    <property type="match status" value="1"/>
</dbReference>
<dbReference type="EMBL" id="BGZJ01000001">
    <property type="protein sequence ID" value="GBO92902.1"/>
    <property type="molecule type" value="Genomic_DNA"/>
</dbReference>
<evidence type="ECO:0000256" key="5">
    <source>
        <dbReference type="ARBA" id="ARBA00022884"/>
    </source>
</evidence>
<dbReference type="Proteomes" id="UP000266091">
    <property type="component" value="Unassembled WGS sequence"/>
</dbReference>
<dbReference type="PANTHER" id="PTHR21600">
    <property type="entry name" value="MITOCHONDRIAL RNA PSEUDOURIDINE SYNTHASE"/>
    <property type="match status" value="1"/>
</dbReference>
<dbReference type="RefSeq" id="WP_116269399.1">
    <property type="nucleotide sequence ID" value="NZ_BGZJ01000001.1"/>
</dbReference>
<dbReference type="InterPro" id="IPR006224">
    <property type="entry name" value="PsdUridine_synth_RluA-like_CS"/>
</dbReference>
<dbReference type="PROSITE" id="PS01129">
    <property type="entry name" value="PSI_RLU"/>
    <property type="match status" value="1"/>
</dbReference>
<dbReference type="InterPro" id="IPR020103">
    <property type="entry name" value="PsdUridine_synth_cat_dom_sf"/>
</dbReference>
<dbReference type="PROSITE" id="PS50889">
    <property type="entry name" value="S4"/>
    <property type="match status" value="1"/>
</dbReference>
<protein>
    <recommendedName>
        <fullName evidence="9">Pseudouridine synthase</fullName>
        <ecNumber evidence="9">5.4.99.-</ecNumber>
    </recommendedName>
</protein>
<dbReference type="EC" id="5.4.99.-" evidence="9"/>
<dbReference type="GO" id="GO:0003723">
    <property type="term" value="F:RNA binding"/>
    <property type="evidence" value="ECO:0007669"/>
    <property type="project" value="UniProtKB-KW"/>
</dbReference>
<dbReference type="InterPro" id="IPR006225">
    <property type="entry name" value="PsdUridine_synth_RluC/D"/>
</dbReference>
<comment type="caution">
    <text evidence="11">The sequence shown here is derived from an EMBL/GenBank/DDBJ whole genome shotgun (WGS) entry which is preliminary data.</text>
</comment>
<dbReference type="PANTHER" id="PTHR21600:SF92">
    <property type="entry name" value="RIBOSOMAL LARGE SUBUNIT PSEUDOURIDINE SYNTHASE C"/>
    <property type="match status" value="1"/>
</dbReference>
<evidence type="ECO:0000256" key="1">
    <source>
        <dbReference type="ARBA" id="ARBA00000381"/>
    </source>
</evidence>
<sequence>MSEINSAEKFIISSSRVTELSPDRVTWIRIGEDSDGQRVDNFFLRVAKGVPKSHIYRLLRSGEVRVNKKRVKAETRLALDDIVRVPPIRVPQKRDLVPRAAPISDDTLPILFEDEHLLIVDKPAGLACHGGSGIAFGLIERLRASRPNQPFLELAHRLDRDTSGAIIVCKSRKALVRLQKSMREGGIEKHYRTLVKGDWVNDRQHVNLPLFKYVTKEGERRVRVDPEKGVPSHSIFTLIRRYGDVSFLDVELLTGRTHQIRVHAAESGHPLVGDDKYGDFDFNREVSKGLLGIPFRRMFLHSYSLAFEHPVTHEKMKIESPLPEACEELIRVLNERKTV</sequence>
<reference evidence="11 12" key="1">
    <citation type="journal article" date="2018" name="Int. J. Syst. Evol. Microbiol.">
        <title>Mesosutterella multiformis gen. nov., sp. nov., a member of the family Sutterellaceae and Sutterella megalosphaeroides sp. nov., isolated from human faeces.</title>
        <authorList>
            <person name="Sakamoto M."/>
            <person name="Ikeyama N."/>
            <person name="Kunihiro T."/>
            <person name="Iino T."/>
            <person name="Yuki M."/>
            <person name="Ohkuma M."/>
        </authorList>
    </citation>
    <scope>NUCLEOTIDE SEQUENCE [LARGE SCALE GENOMIC DNA]</scope>
    <source>
        <strain evidence="11 12">4NBBH2</strain>
    </source>
</reference>
<dbReference type="SMART" id="SM00363">
    <property type="entry name" value="S4"/>
    <property type="match status" value="1"/>
</dbReference>
<evidence type="ECO:0000256" key="3">
    <source>
        <dbReference type="ARBA" id="ARBA00010876"/>
    </source>
</evidence>
<dbReference type="AlphaFoldDB" id="A0A388S9F9"/>
<comment type="function">
    <text evidence="2">Responsible for synthesis of pseudouridine from uracil at positions 955, 2504 and 2580 in 23S ribosomal RNA.</text>
</comment>
<evidence type="ECO:0000256" key="4">
    <source>
        <dbReference type="ARBA" id="ARBA00022552"/>
    </source>
</evidence>